<sequence length="101" mass="10598">VLQRKTEEAAMATKKLKELLETQKSSARDNSAISNGHLPGGQVSSNGSLKHSADDTSAPLSPIAVPAQKQLKYTAGIVNSPSKGAATFDNQPLKVGFLHLC</sequence>
<dbReference type="AlphaFoldDB" id="A0A426ZEB2"/>
<protein>
    <submittedName>
        <fullName evidence="2">Uncharacterized protein</fullName>
    </submittedName>
</protein>
<feature type="compositionally biased region" description="Polar residues" evidence="1">
    <location>
        <begin position="23"/>
        <end position="34"/>
    </location>
</feature>
<accession>A0A426ZEB2</accession>
<evidence type="ECO:0000313" key="3">
    <source>
        <dbReference type="Proteomes" id="UP000287651"/>
    </source>
</evidence>
<gene>
    <name evidence="2" type="ORF">B296_00037813</name>
</gene>
<name>A0A426ZEB2_ENSVE</name>
<feature type="region of interest" description="Disordered" evidence="1">
    <location>
        <begin position="22"/>
        <end position="61"/>
    </location>
</feature>
<dbReference type="Proteomes" id="UP000287651">
    <property type="component" value="Unassembled WGS sequence"/>
</dbReference>
<evidence type="ECO:0000313" key="2">
    <source>
        <dbReference type="EMBL" id="RRT62266.1"/>
    </source>
</evidence>
<dbReference type="EMBL" id="AMZH03007054">
    <property type="protein sequence ID" value="RRT62266.1"/>
    <property type="molecule type" value="Genomic_DNA"/>
</dbReference>
<evidence type="ECO:0000256" key="1">
    <source>
        <dbReference type="SAM" id="MobiDB-lite"/>
    </source>
</evidence>
<comment type="caution">
    <text evidence="2">The sequence shown here is derived from an EMBL/GenBank/DDBJ whole genome shotgun (WGS) entry which is preliminary data.</text>
</comment>
<reference evidence="2 3" key="1">
    <citation type="journal article" date="2014" name="Agronomy (Basel)">
        <title>A Draft Genome Sequence for Ensete ventricosum, the Drought-Tolerant Tree Against Hunger.</title>
        <authorList>
            <person name="Harrison J."/>
            <person name="Moore K.A."/>
            <person name="Paszkiewicz K."/>
            <person name="Jones T."/>
            <person name="Grant M."/>
            <person name="Ambacheew D."/>
            <person name="Muzemil S."/>
            <person name="Studholme D.J."/>
        </authorList>
    </citation>
    <scope>NUCLEOTIDE SEQUENCE [LARGE SCALE GENOMIC DNA]</scope>
</reference>
<organism evidence="2 3">
    <name type="scientific">Ensete ventricosum</name>
    <name type="common">Abyssinian banana</name>
    <name type="synonym">Musa ensete</name>
    <dbReference type="NCBI Taxonomy" id="4639"/>
    <lineage>
        <taxon>Eukaryota</taxon>
        <taxon>Viridiplantae</taxon>
        <taxon>Streptophyta</taxon>
        <taxon>Embryophyta</taxon>
        <taxon>Tracheophyta</taxon>
        <taxon>Spermatophyta</taxon>
        <taxon>Magnoliopsida</taxon>
        <taxon>Liliopsida</taxon>
        <taxon>Zingiberales</taxon>
        <taxon>Musaceae</taxon>
        <taxon>Ensete</taxon>
    </lineage>
</organism>
<proteinExistence type="predicted"/>
<feature type="non-terminal residue" evidence="2">
    <location>
        <position position="1"/>
    </location>
</feature>